<evidence type="ECO:0000256" key="5">
    <source>
        <dbReference type="ARBA" id="ARBA00023180"/>
    </source>
</evidence>
<evidence type="ECO:0000313" key="10">
    <source>
        <dbReference type="RefSeq" id="XP_006813256.1"/>
    </source>
</evidence>
<dbReference type="Pfam" id="PF08725">
    <property type="entry name" value="Integrin_b_cyt"/>
    <property type="match status" value="1"/>
</dbReference>
<keyword evidence="2" id="KW-0677">Repeat</keyword>
<dbReference type="RefSeq" id="XP_006813256.1">
    <property type="nucleotide sequence ID" value="XM_006813193.1"/>
</dbReference>
<dbReference type="Pfam" id="PF07965">
    <property type="entry name" value="Integrin_B_tail"/>
    <property type="match status" value="1"/>
</dbReference>
<dbReference type="InterPro" id="IPR015812">
    <property type="entry name" value="Integrin_bsu"/>
</dbReference>
<keyword evidence="5" id="KW-0325">Glycoprotein</keyword>
<feature type="domain" description="Integrin beta subunit tail" evidence="8">
    <location>
        <begin position="66"/>
        <end position="147"/>
    </location>
</feature>
<reference evidence="10 11" key="1">
    <citation type="submission" date="2025-05" db="UniProtKB">
        <authorList>
            <consortium name="RefSeq"/>
        </authorList>
    </citation>
    <scope>IDENTIFICATION</scope>
    <source>
        <tissue evidence="10 11">Testes</tissue>
    </source>
</reference>
<proteinExistence type="predicted"/>
<evidence type="ECO:0000256" key="2">
    <source>
        <dbReference type="ARBA" id="ARBA00022737"/>
    </source>
</evidence>
<feature type="domain" description="Integrin beta subunit cytoplasmic" evidence="7">
    <location>
        <begin position="171"/>
        <end position="217"/>
    </location>
</feature>
<dbReference type="GeneID" id="102802131"/>
<gene>
    <name evidence="10 11" type="primary">LOC102802131</name>
</gene>
<sequence>MWTGSACECPSSNAACVASNGELCNGVGECICGVCKCNSTTLYKGPTCEECTIGTDYPGLCEVNKCKNSKACVQCKAFKSGNLTKEECDECPYPVQMVKDLEIGEGADVCRFRDDDDCLFSFIQGQLENGTHILYVDEDKACPVAVNPLFIVLGVVLGILFIGLALLLIWKLLTTIHDRREFAKFEKERMQAKWDAGENPIYKQATSTFKNPTYKGAAL</sequence>
<dbReference type="Proteomes" id="UP000694865">
    <property type="component" value="Unplaced"/>
</dbReference>
<evidence type="ECO:0000259" key="7">
    <source>
        <dbReference type="SMART" id="SM01241"/>
    </source>
</evidence>
<dbReference type="SMART" id="SM01242">
    <property type="entry name" value="Integrin_B_tail"/>
    <property type="match status" value="1"/>
</dbReference>
<dbReference type="Gene3D" id="2.10.25.10">
    <property type="entry name" value="Laminin"/>
    <property type="match status" value="1"/>
</dbReference>
<accession>A0ABM0LZR6</accession>
<dbReference type="PANTHER" id="PTHR10082">
    <property type="entry name" value="INTEGRIN BETA SUBUNIT"/>
    <property type="match status" value="1"/>
</dbReference>
<dbReference type="Gene3D" id="1.20.5.100">
    <property type="entry name" value="Cytochrome c1, transmembrane anchor, C-terminal"/>
    <property type="match status" value="1"/>
</dbReference>
<dbReference type="InterPro" id="IPR012896">
    <property type="entry name" value="Integrin_bsu_tail"/>
</dbReference>
<dbReference type="InterPro" id="IPR036349">
    <property type="entry name" value="Integrin_bsu_tail_dom_sf"/>
</dbReference>
<dbReference type="RefSeq" id="XP_006813257.1">
    <property type="nucleotide sequence ID" value="XM_006813194.1"/>
</dbReference>
<evidence type="ECO:0000313" key="9">
    <source>
        <dbReference type="Proteomes" id="UP000694865"/>
    </source>
</evidence>
<evidence type="ECO:0000259" key="8">
    <source>
        <dbReference type="SMART" id="SM01242"/>
    </source>
</evidence>
<dbReference type="SUPFAM" id="SSF69687">
    <property type="entry name" value="Integrin beta tail domain"/>
    <property type="match status" value="1"/>
</dbReference>
<dbReference type="PRINTS" id="PR01186">
    <property type="entry name" value="INTEGRINB"/>
</dbReference>
<feature type="transmembrane region" description="Helical" evidence="6">
    <location>
        <begin position="149"/>
        <end position="170"/>
    </location>
</feature>
<evidence type="ECO:0000313" key="11">
    <source>
        <dbReference type="RefSeq" id="XP_006813257.1"/>
    </source>
</evidence>
<dbReference type="PROSITE" id="PS00243">
    <property type="entry name" value="I_EGF_1"/>
    <property type="match status" value="1"/>
</dbReference>
<keyword evidence="6" id="KW-0812">Transmembrane</keyword>
<evidence type="ECO:0000256" key="3">
    <source>
        <dbReference type="ARBA" id="ARBA00022989"/>
    </source>
</evidence>
<keyword evidence="9" id="KW-1185">Reference proteome</keyword>
<dbReference type="SMART" id="SM01241">
    <property type="entry name" value="Integrin_b_cyt"/>
    <property type="match status" value="1"/>
</dbReference>
<keyword evidence="6" id="KW-0472">Membrane</keyword>
<organism evidence="9 11">
    <name type="scientific">Saccoglossus kowalevskii</name>
    <name type="common">Acorn worm</name>
    <dbReference type="NCBI Taxonomy" id="10224"/>
    <lineage>
        <taxon>Eukaryota</taxon>
        <taxon>Metazoa</taxon>
        <taxon>Hemichordata</taxon>
        <taxon>Enteropneusta</taxon>
        <taxon>Harrimaniidae</taxon>
        <taxon>Saccoglossus</taxon>
    </lineage>
</organism>
<keyword evidence="3 6" id="KW-1133">Transmembrane helix</keyword>
<evidence type="ECO:0000256" key="1">
    <source>
        <dbReference type="ARBA" id="ARBA00022729"/>
    </source>
</evidence>
<dbReference type="InterPro" id="IPR057243">
    <property type="entry name" value="Integrin_I-EGF_CS"/>
</dbReference>
<dbReference type="InterPro" id="IPR014836">
    <property type="entry name" value="Integrin_bsu_cyt_dom"/>
</dbReference>
<dbReference type="PANTHER" id="PTHR10082:SF60">
    <property type="entry name" value="INTEGRIN BETA-PS"/>
    <property type="match status" value="1"/>
</dbReference>
<name>A0ABM0LZR6_SACKO</name>
<protein>
    <submittedName>
        <fullName evidence="10">Integrin beta-PS-like isoform X1</fullName>
    </submittedName>
    <submittedName>
        <fullName evidence="11">Integrin beta-PS-like isoform X2</fullName>
    </submittedName>
</protein>
<dbReference type="Gene3D" id="4.10.1240.30">
    <property type="match status" value="1"/>
</dbReference>
<keyword evidence="1" id="KW-0732">Signal</keyword>
<evidence type="ECO:0000256" key="4">
    <source>
        <dbReference type="ARBA" id="ARBA00023157"/>
    </source>
</evidence>
<keyword evidence="4" id="KW-1015">Disulfide bond</keyword>
<evidence type="ECO:0000256" key="6">
    <source>
        <dbReference type="SAM" id="Phobius"/>
    </source>
</evidence>